<dbReference type="Gene3D" id="1.20.5.1930">
    <property type="match status" value="1"/>
</dbReference>
<accession>A0A6J4P1Q8</accession>
<proteinExistence type="predicted"/>
<evidence type="ECO:0000259" key="10">
    <source>
        <dbReference type="Pfam" id="PF07730"/>
    </source>
</evidence>
<dbReference type="Pfam" id="PF23539">
    <property type="entry name" value="DUF7134"/>
    <property type="match status" value="1"/>
</dbReference>
<feature type="transmembrane region" description="Helical" evidence="9">
    <location>
        <begin position="16"/>
        <end position="33"/>
    </location>
</feature>
<keyword evidence="5" id="KW-0547">Nucleotide-binding</keyword>
<comment type="catalytic activity">
    <reaction evidence="1">
        <text>ATP + protein L-histidine = ADP + protein N-phospho-L-histidine.</text>
        <dbReference type="EC" id="2.7.13.3"/>
    </reaction>
</comment>
<evidence type="ECO:0000313" key="12">
    <source>
        <dbReference type="EMBL" id="CAA9400091.1"/>
    </source>
</evidence>
<dbReference type="GO" id="GO:0005524">
    <property type="term" value="F:ATP binding"/>
    <property type="evidence" value="ECO:0007669"/>
    <property type="project" value="UniProtKB-KW"/>
</dbReference>
<organism evidence="12">
    <name type="scientific">uncultured Quadrisphaera sp</name>
    <dbReference type="NCBI Taxonomy" id="904978"/>
    <lineage>
        <taxon>Bacteria</taxon>
        <taxon>Bacillati</taxon>
        <taxon>Actinomycetota</taxon>
        <taxon>Actinomycetes</taxon>
        <taxon>Kineosporiales</taxon>
        <taxon>Kineosporiaceae</taxon>
        <taxon>Quadrisphaera</taxon>
        <taxon>environmental samples</taxon>
    </lineage>
</organism>
<dbReference type="GO" id="GO:0016020">
    <property type="term" value="C:membrane"/>
    <property type="evidence" value="ECO:0007669"/>
    <property type="project" value="InterPro"/>
</dbReference>
<feature type="transmembrane region" description="Helical" evidence="9">
    <location>
        <begin position="45"/>
        <end position="62"/>
    </location>
</feature>
<keyword evidence="4" id="KW-0808">Transferase</keyword>
<dbReference type="EMBL" id="CADCUY010000176">
    <property type="protein sequence ID" value="CAA9400091.1"/>
    <property type="molecule type" value="Genomic_DNA"/>
</dbReference>
<dbReference type="GO" id="GO:0000155">
    <property type="term" value="F:phosphorelay sensor kinase activity"/>
    <property type="evidence" value="ECO:0007669"/>
    <property type="project" value="InterPro"/>
</dbReference>
<dbReference type="AlphaFoldDB" id="A0A6J4P1Q8"/>
<dbReference type="SUPFAM" id="SSF55874">
    <property type="entry name" value="ATPase domain of HSP90 chaperone/DNA topoisomerase II/histidine kinase"/>
    <property type="match status" value="1"/>
</dbReference>
<keyword evidence="9" id="KW-1133">Transmembrane helix</keyword>
<dbReference type="PANTHER" id="PTHR24421:SF10">
    <property type="entry name" value="NITRATE_NITRITE SENSOR PROTEIN NARQ"/>
    <property type="match status" value="1"/>
</dbReference>
<dbReference type="InterPro" id="IPR050482">
    <property type="entry name" value="Sensor_HK_TwoCompSys"/>
</dbReference>
<dbReference type="GO" id="GO:0046983">
    <property type="term" value="F:protein dimerization activity"/>
    <property type="evidence" value="ECO:0007669"/>
    <property type="project" value="InterPro"/>
</dbReference>
<dbReference type="EC" id="2.7.13.3" evidence="2"/>
<keyword evidence="9" id="KW-0472">Membrane</keyword>
<keyword evidence="7" id="KW-0067">ATP-binding</keyword>
<dbReference type="CDD" id="cd16917">
    <property type="entry name" value="HATPase_UhpB-NarQ-NarX-like"/>
    <property type="match status" value="1"/>
</dbReference>
<sequence>MTHDGPRAAPWRRHPVLVDAVAVTLVLLLDLLVAPRATGEPAPRGGDLVLVVLALALVPLRHRWPVPALVLTVLAAGVALLLRGIETVAVLAPLAALYTVALRGDRRTTVLAWAATSGVLALTGTTGTAQDGVWQRALPVLPWTAVVAAVGDGLRNRRAYLAAVEERAVRAERTREEEARRRVAEERVRIARELHDVVAHHIAVVSVQAGVAQHLLEAQPAAASEALAHVRSSAAAVLEELGDILSVLRQPGEGGEGAASAPAPGLGRLDALVASFTAAGLEVGWSLHGQPRALAPTVDLVAYRVLEEGLTNALKHGTGTAHLSVEHRASTVVLRVVNRVPVLVGVGPGDGGSRAPGTGSGHGLLGMVERAAAVGGTVRAAPAPDGSFVVEAELPARQAAVT</sequence>
<gene>
    <name evidence="12" type="ORF">AVDCRST_MAG35-861</name>
</gene>
<dbReference type="Gene3D" id="3.30.565.10">
    <property type="entry name" value="Histidine kinase-like ATPase, C-terminal domain"/>
    <property type="match status" value="1"/>
</dbReference>
<evidence type="ECO:0000256" key="4">
    <source>
        <dbReference type="ARBA" id="ARBA00022679"/>
    </source>
</evidence>
<reference evidence="12" key="1">
    <citation type="submission" date="2020-02" db="EMBL/GenBank/DDBJ databases">
        <authorList>
            <person name="Meier V. D."/>
        </authorList>
    </citation>
    <scope>NUCLEOTIDE SEQUENCE</scope>
    <source>
        <strain evidence="12">AVDCRST_MAG35</strain>
    </source>
</reference>
<feature type="transmembrane region" description="Helical" evidence="9">
    <location>
        <begin position="110"/>
        <end position="127"/>
    </location>
</feature>
<protein>
    <recommendedName>
        <fullName evidence="2">histidine kinase</fullName>
        <ecNumber evidence="2">2.7.13.3</ecNumber>
    </recommendedName>
</protein>
<evidence type="ECO:0000259" key="11">
    <source>
        <dbReference type="Pfam" id="PF23539"/>
    </source>
</evidence>
<keyword evidence="3" id="KW-0597">Phosphoprotein</keyword>
<keyword evidence="9" id="KW-0812">Transmembrane</keyword>
<dbReference type="InterPro" id="IPR011712">
    <property type="entry name" value="Sig_transdc_His_kin_sub3_dim/P"/>
</dbReference>
<dbReference type="InterPro" id="IPR036890">
    <property type="entry name" value="HATPase_C_sf"/>
</dbReference>
<dbReference type="Pfam" id="PF07730">
    <property type="entry name" value="HisKA_3"/>
    <property type="match status" value="1"/>
</dbReference>
<evidence type="ECO:0000256" key="9">
    <source>
        <dbReference type="SAM" id="Phobius"/>
    </source>
</evidence>
<keyword evidence="8" id="KW-0902">Two-component regulatory system</keyword>
<feature type="domain" description="DUF7134" evidence="11">
    <location>
        <begin position="11"/>
        <end position="158"/>
    </location>
</feature>
<evidence type="ECO:0000256" key="2">
    <source>
        <dbReference type="ARBA" id="ARBA00012438"/>
    </source>
</evidence>
<evidence type="ECO:0000256" key="3">
    <source>
        <dbReference type="ARBA" id="ARBA00022553"/>
    </source>
</evidence>
<evidence type="ECO:0000256" key="6">
    <source>
        <dbReference type="ARBA" id="ARBA00022777"/>
    </source>
</evidence>
<name>A0A6J4P1Q8_9ACTN</name>
<evidence type="ECO:0000256" key="7">
    <source>
        <dbReference type="ARBA" id="ARBA00022840"/>
    </source>
</evidence>
<dbReference type="InterPro" id="IPR055558">
    <property type="entry name" value="DUF7134"/>
</dbReference>
<feature type="transmembrane region" description="Helical" evidence="9">
    <location>
        <begin position="68"/>
        <end position="98"/>
    </location>
</feature>
<evidence type="ECO:0000256" key="5">
    <source>
        <dbReference type="ARBA" id="ARBA00022741"/>
    </source>
</evidence>
<evidence type="ECO:0000256" key="1">
    <source>
        <dbReference type="ARBA" id="ARBA00000085"/>
    </source>
</evidence>
<dbReference type="PANTHER" id="PTHR24421">
    <property type="entry name" value="NITRATE/NITRITE SENSOR PROTEIN NARX-RELATED"/>
    <property type="match status" value="1"/>
</dbReference>
<evidence type="ECO:0000256" key="8">
    <source>
        <dbReference type="ARBA" id="ARBA00023012"/>
    </source>
</evidence>
<keyword evidence="6 12" id="KW-0418">Kinase</keyword>
<feature type="domain" description="Signal transduction histidine kinase subgroup 3 dimerisation and phosphoacceptor" evidence="10">
    <location>
        <begin position="186"/>
        <end position="251"/>
    </location>
</feature>